<evidence type="ECO:0000256" key="1">
    <source>
        <dbReference type="ARBA" id="ARBA00009865"/>
    </source>
</evidence>
<reference evidence="6 7" key="1">
    <citation type="submission" date="2019-02" db="EMBL/GenBank/DDBJ databases">
        <title>Deep-cultivation of Planctomycetes and their phenomic and genomic characterization uncovers novel biology.</title>
        <authorList>
            <person name="Wiegand S."/>
            <person name="Jogler M."/>
            <person name="Boedeker C."/>
            <person name="Pinto D."/>
            <person name="Vollmers J."/>
            <person name="Rivas-Marin E."/>
            <person name="Kohn T."/>
            <person name="Peeters S.H."/>
            <person name="Heuer A."/>
            <person name="Rast P."/>
            <person name="Oberbeckmann S."/>
            <person name="Bunk B."/>
            <person name="Jeske O."/>
            <person name="Meyerdierks A."/>
            <person name="Storesund J.E."/>
            <person name="Kallscheuer N."/>
            <person name="Luecker S."/>
            <person name="Lage O.M."/>
            <person name="Pohl T."/>
            <person name="Merkel B.J."/>
            <person name="Hornburger P."/>
            <person name="Mueller R.-W."/>
            <person name="Bruemmer F."/>
            <person name="Labrenz M."/>
            <person name="Spormann A.M."/>
            <person name="Op Den Camp H."/>
            <person name="Overmann J."/>
            <person name="Amann R."/>
            <person name="Jetten M.S.M."/>
            <person name="Mascher T."/>
            <person name="Medema M.H."/>
            <person name="Devos D.P."/>
            <person name="Kaster A.-K."/>
            <person name="Ovreas L."/>
            <person name="Rohde M."/>
            <person name="Galperin M.Y."/>
            <person name="Jogler C."/>
        </authorList>
    </citation>
    <scope>NUCLEOTIDE SEQUENCE [LARGE SCALE GENOMIC DNA]</scope>
    <source>
        <strain evidence="6 7">Pla144</strain>
    </source>
</reference>
<evidence type="ECO:0000256" key="3">
    <source>
        <dbReference type="ARBA" id="ARBA00022801"/>
    </source>
</evidence>
<keyword evidence="2" id="KW-0624">Polysaccharide degradation</keyword>
<keyword evidence="5" id="KW-0326">Glycosidase</keyword>
<dbReference type="Proteomes" id="UP000318437">
    <property type="component" value="Unassembled WGS sequence"/>
</dbReference>
<dbReference type="AlphaFoldDB" id="A0A5C6CSQ1"/>
<evidence type="ECO:0000256" key="2">
    <source>
        <dbReference type="ARBA" id="ARBA00022651"/>
    </source>
</evidence>
<evidence type="ECO:0000313" key="6">
    <source>
        <dbReference type="EMBL" id="TWU27580.1"/>
    </source>
</evidence>
<protein>
    <submittedName>
        <fullName evidence="6">Glycosyl hydrolases family 43</fullName>
    </submittedName>
</protein>
<dbReference type="RefSeq" id="WP_146450769.1">
    <property type="nucleotide sequence ID" value="NZ_SJPS01000003.1"/>
</dbReference>
<accession>A0A5C6CSQ1</accession>
<proteinExistence type="inferred from homology"/>
<dbReference type="GO" id="GO:0004553">
    <property type="term" value="F:hydrolase activity, hydrolyzing O-glycosyl compounds"/>
    <property type="evidence" value="ECO:0007669"/>
    <property type="project" value="InterPro"/>
</dbReference>
<comment type="caution">
    <text evidence="6">The sequence shown here is derived from an EMBL/GenBank/DDBJ whole genome shotgun (WGS) entry which is preliminary data.</text>
</comment>
<dbReference type="InterPro" id="IPR052176">
    <property type="entry name" value="Glycosyl_Hydrlase_43_Enz"/>
</dbReference>
<evidence type="ECO:0000256" key="4">
    <source>
        <dbReference type="ARBA" id="ARBA00023277"/>
    </source>
</evidence>
<evidence type="ECO:0000313" key="7">
    <source>
        <dbReference type="Proteomes" id="UP000318437"/>
    </source>
</evidence>
<dbReference type="OrthoDB" id="9801455at2"/>
<keyword evidence="2" id="KW-0858">Xylan degradation</keyword>
<sequence length="115" mass="13392">MSGNPVFEGWYADPEGAVFGDEYWIYRTYSDDYGEPDRSAEFSEKQLALQQNTINPKYLKQTFSNAFSSQDLVNWTKHSHVLDIKNVKWAAYSVWAPAIVQANDRYYLFFEANDI</sequence>
<dbReference type="GO" id="GO:0045493">
    <property type="term" value="P:xylan catabolic process"/>
    <property type="evidence" value="ECO:0007669"/>
    <property type="project" value="UniProtKB-KW"/>
</dbReference>
<evidence type="ECO:0000256" key="5">
    <source>
        <dbReference type="ARBA" id="ARBA00023295"/>
    </source>
</evidence>
<keyword evidence="4" id="KW-0119">Carbohydrate metabolism</keyword>
<dbReference type="SUPFAM" id="SSF75005">
    <property type="entry name" value="Arabinanase/levansucrase/invertase"/>
    <property type="match status" value="1"/>
</dbReference>
<dbReference type="EMBL" id="SJPS01000003">
    <property type="protein sequence ID" value="TWU27580.1"/>
    <property type="molecule type" value="Genomic_DNA"/>
</dbReference>
<dbReference type="PANTHER" id="PTHR43772:SF2">
    <property type="entry name" value="PUTATIVE (AFU_ORTHOLOGUE AFUA_2G04480)-RELATED"/>
    <property type="match status" value="1"/>
</dbReference>
<keyword evidence="3 6" id="KW-0378">Hydrolase</keyword>
<name>A0A5C6CSQ1_9BACT</name>
<gene>
    <name evidence="6" type="ORF">Pla144_23570</name>
</gene>
<comment type="similarity">
    <text evidence="1">Belongs to the glycosyl hydrolase 43 family.</text>
</comment>
<dbReference type="PANTHER" id="PTHR43772">
    <property type="entry name" value="ENDO-1,4-BETA-XYLANASE"/>
    <property type="match status" value="1"/>
</dbReference>
<keyword evidence="7" id="KW-1185">Reference proteome</keyword>
<dbReference type="InterPro" id="IPR023296">
    <property type="entry name" value="Glyco_hydro_beta-prop_sf"/>
</dbReference>
<dbReference type="Pfam" id="PF04616">
    <property type="entry name" value="Glyco_hydro_43"/>
    <property type="match status" value="1"/>
</dbReference>
<organism evidence="6 7">
    <name type="scientific">Bythopirellula polymerisocia</name>
    <dbReference type="NCBI Taxonomy" id="2528003"/>
    <lineage>
        <taxon>Bacteria</taxon>
        <taxon>Pseudomonadati</taxon>
        <taxon>Planctomycetota</taxon>
        <taxon>Planctomycetia</taxon>
        <taxon>Pirellulales</taxon>
        <taxon>Lacipirellulaceae</taxon>
        <taxon>Bythopirellula</taxon>
    </lineage>
</organism>
<dbReference type="InterPro" id="IPR006710">
    <property type="entry name" value="Glyco_hydro_43"/>
</dbReference>
<dbReference type="Gene3D" id="2.115.10.20">
    <property type="entry name" value="Glycosyl hydrolase domain, family 43"/>
    <property type="match status" value="1"/>
</dbReference>